<dbReference type="Proteomes" id="UP001156666">
    <property type="component" value="Unassembled WGS sequence"/>
</dbReference>
<gene>
    <name evidence="2" type="ORF">GCM10007940_20490</name>
</gene>
<comment type="caution">
    <text evidence="2">The sequence shown here is derived from an EMBL/GenBank/DDBJ whole genome shotgun (WGS) entry which is preliminary data.</text>
</comment>
<accession>A0AA37SPI2</accession>
<evidence type="ECO:0000313" key="2">
    <source>
        <dbReference type="EMBL" id="GLR17434.1"/>
    </source>
</evidence>
<dbReference type="InterPro" id="IPR025582">
    <property type="entry name" value="YARHG_dom"/>
</dbReference>
<dbReference type="EMBL" id="BSOH01000011">
    <property type="protein sequence ID" value="GLR17434.1"/>
    <property type="molecule type" value="Genomic_DNA"/>
</dbReference>
<dbReference type="RefSeq" id="WP_235294142.1">
    <property type="nucleotide sequence ID" value="NZ_BSOH01000011.1"/>
</dbReference>
<evidence type="ECO:0000259" key="1">
    <source>
        <dbReference type="SMART" id="SM01324"/>
    </source>
</evidence>
<evidence type="ECO:0000313" key="3">
    <source>
        <dbReference type="Proteomes" id="UP001156666"/>
    </source>
</evidence>
<reference evidence="2" key="1">
    <citation type="journal article" date="2014" name="Int. J. Syst. Evol. Microbiol.">
        <title>Complete genome sequence of Corynebacterium casei LMG S-19264T (=DSM 44701T), isolated from a smear-ripened cheese.</title>
        <authorList>
            <consortium name="US DOE Joint Genome Institute (JGI-PGF)"/>
            <person name="Walter F."/>
            <person name="Albersmeier A."/>
            <person name="Kalinowski J."/>
            <person name="Ruckert C."/>
        </authorList>
    </citation>
    <scope>NUCLEOTIDE SEQUENCE</scope>
    <source>
        <strain evidence="2">NBRC 108769</strain>
    </source>
</reference>
<proteinExistence type="predicted"/>
<name>A0AA37SPI2_9BACT</name>
<organism evidence="2 3">
    <name type="scientific">Portibacter lacus</name>
    <dbReference type="NCBI Taxonomy" id="1099794"/>
    <lineage>
        <taxon>Bacteria</taxon>
        <taxon>Pseudomonadati</taxon>
        <taxon>Bacteroidota</taxon>
        <taxon>Saprospiria</taxon>
        <taxon>Saprospirales</taxon>
        <taxon>Haliscomenobacteraceae</taxon>
        <taxon>Portibacter</taxon>
    </lineage>
</organism>
<dbReference type="Pfam" id="PF13308">
    <property type="entry name" value="YARHG"/>
    <property type="match status" value="1"/>
</dbReference>
<dbReference type="Gene3D" id="1.20.58.1690">
    <property type="match status" value="1"/>
</dbReference>
<reference evidence="2" key="2">
    <citation type="submission" date="2023-01" db="EMBL/GenBank/DDBJ databases">
        <title>Draft genome sequence of Portibacter lacus strain NBRC 108769.</title>
        <authorList>
            <person name="Sun Q."/>
            <person name="Mori K."/>
        </authorList>
    </citation>
    <scope>NUCLEOTIDE SEQUENCE</scope>
    <source>
        <strain evidence="2">NBRC 108769</strain>
    </source>
</reference>
<dbReference type="SMART" id="SM01324">
    <property type="entry name" value="YARHG"/>
    <property type="match status" value="1"/>
</dbReference>
<keyword evidence="3" id="KW-1185">Reference proteome</keyword>
<sequence>MKNLFYLLFLTLFISNCKDAIKNSEAKIDIEKGTAIEAEDAVIEETSNMAQRQQQEQAEKLKAEEHLDLIGFWVGYFERDSEADILFVDEGYIWNRENKINIAIDQIDGSNVVGHSVVAGNDRPFEGEMISEEDGSYAFTVKEPGDDRYDGIFTFTIKDSELIGTWSAYKKIEIPRRKYTLEKKTFTYNPDVMLEGAKEYVDWTKKIQTKEKVEMAENEFDEWISTQFASATSLIYTMNASNRLLEKSEVENLQKGDLTIIRNTIYARHGYSYKNRPLRVFFDAQPWYIPVHSNIKGDFTEIEKENIKLLLKYEQNAAEYYDTFGRG</sequence>
<dbReference type="AlphaFoldDB" id="A0AA37SPI2"/>
<feature type="domain" description="YARHG" evidence="1">
    <location>
        <begin position="234"/>
        <end position="315"/>
    </location>
</feature>
<protein>
    <recommendedName>
        <fullName evidence="1">YARHG domain-containing protein</fullName>
    </recommendedName>
</protein>
<dbReference type="InterPro" id="IPR038434">
    <property type="entry name" value="YARHG_sf"/>
</dbReference>